<dbReference type="PROSITE" id="PS00062">
    <property type="entry name" value="ALDOKETO_REDUCTASE_2"/>
    <property type="match status" value="1"/>
</dbReference>
<dbReference type="CDD" id="cd19071">
    <property type="entry name" value="AKR_AKR1-5-like"/>
    <property type="match status" value="1"/>
</dbReference>
<dbReference type="STRING" id="1548208.AXK12_05945"/>
<dbReference type="GO" id="GO:0016616">
    <property type="term" value="F:oxidoreductase activity, acting on the CH-OH group of donors, NAD or NADP as acceptor"/>
    <property type="evidence" value="ECO:0007669"/>
    <property type="project" value="UniProtKB-ARBA"/>
</dbReference>
<evidence type="ECO:0000313" key="9">
    <source>
        <dbReference type="EMBL" id="KXU35239.1"/>
    </source>
</evidence>
<evidence type="ECO:0000256" key="2">
    <source>
        <dbReference type="ARBA" id="ARBA00022857"/>
    </source>
</evidence>
<evidence type="ECO:0000313" key="10">
    <source>
        <dbReference type="Proteomes" id="UP000071392"/>
    </source>
</evidence>
<feature type="domain" description="NADP-dependent oxidoreductase" evidence="8">
    <location>
        <begin position="32"/>
        <end position="258"/>
    </location>
</feature>
<dbReference type="OrthoDB" id="9804790at2"/>
<proteinExistence type="inferred from homology"/>
<dbReference type="PROSITE" id="PS00798">
    <property type="entry name" value="ALDOKETO_REDUCTASE_1"/>
    <property type="match status" value="1"/>
</dbReference>
<protein>
    <recommendedName>
        <fullName evidence="8">NADP-dependent oxidoreductase domain-containing protein</fullName>
    </recommendedName>
</protein>
<comment type="catalytic activity">
    <reaction evidence="4">
        <text>hydroxyacetone + NADP(+) = methylglyoxal + NADPH + H(+)</text>
        <dbReference type="Rhea" id="RHEA:27986"/>
        <dbReference type="ChEBI" id="CHEBI:15378"/>
        <dbReference type="ChEBI" id="CHEBI:17158"/>
        <dbReference type="ChEBI" id="CHEBI:27957"/>
        <dbReference type="ChEBI" id="CHEBI:57783"/>
        <dbReference type="ChEBI" id="CHEBI:58349"/>
    </reaction>
</comment>
<feature type="active site" description="Proton donor" evidence="5">
    <location>
        <position position="51"/>
    </location>
</feature>
<dbReference type="EMBL" id="LSZP01000044">
    <property type="protein sequence ID" value="KXU35239.1"/>
    <property type="molecule type" value="Genomic_DNA"/>
</dbReference>
<dbReference type="RefSeq" id="WP_068712242.1">
    <property type="nucleotide sequence ID" value="NZ_LSZP01000044.1"/>
</dbReference>
<evidence type="ECO:0000256" key="6">
    <source>
        <dbReference type="PIRSR" id="PIRSR000097-2"/>
    </source>
</evidence>
<dbReference type="FunFam" id="3.20.20.100:FF:000002">
    <property type="entry name" value="2,5-diketo-D-gluconic acid reductase A"/>
    <property type="match status" value="1"/>
</dbReference>
<comment type="caution">
    <text evidence="9">The sequence shown here is derived from an EMBL/GenBank/DDBJ whole genome shotgun (WGS) entry which is preliminary data.</text>
</comment>
<feature type="binding site" evidence="6">
    <location>
        <position position="107"/>
    </location>
    <ligand>
        <name>substrate</name>
    </ligand>
</feature>
<keyword evidence="3" id="KW-0560">Oxidoreductase</keyword>
<evidence type="ECO:0000256" key="7">
    <source>
        <dbReference type="PIRSR" id="PIRSR000097-3"/>
    </source>
</evidence>
<dbReference type="Pfam" id="PF00248">
    <property type="entry name" value="Aldo_ket_red"/>
    <property type="match status" value="1"/>
</dbReference>
<evidence type="ECO:0000259" key="8">
    <source>
        <dbReference type="Pfam" id="PF00248"/>
    </source>
</evidence>
<dbReference type="PIRSF" id="PIRSF000097">
    <property type="entry name" value="AKR"/>
    <property type="match status" value="1"/>
</dbReference>
<dbReference type="InterPro" id="IPR018170">
    <property type="entry name" value="Aldo/ket_reductase_CS"/>
</dbReference>
<name>A0A139SL08_9BACT</name>
<dbReference type="PANTHER" id="PTHR43827">
    <property type="entry name" value="2,5-DIKETO-D-GLUCONIC ACID REDUCTASE"/>
    <property type="match status" value="1"/>
</dbReference>
<dbReference type="InterPro" id="IPR023210">
    <property type="entry name" value="NADP_OxRdtase_dom"/>
</dbReference>
<evidence type="ECO:0000256" key="4">
    <source>
        <dbReference type="ARBA" id="ARBA00049445"/>
    </source>
</evidence>
<evidence type="ECO:0000256" key="1">
    <source>
        <dbReference type="ARBA" id="ARBA00007905"/>
    </source>
</evidence>
<dbReference type="SUPFAM" id="SSF51430">
    <property type="entry name" value="NAD(P)-linked oxidoreductase"/>
    <property type="match status" value="1"/>
</dbReference>
<feature type="site" description="Lowers pKa of active site Tyr" evidence="7">
    <location>
        <position position="76"/>
    </location>
</feature>
<dbReference type="Proteomes" id="UP000071392">
    <property type="component" value="Unassembled WGS sequence"/>
</dbReference>
<dbReference type="InterPro" id="IPR020471">
    <property type="entry name" value="AKR"/>
</dbReference>
<evidence type="ECO:0000256" key="3">
    <source>
        <dbReference type="ARBA" id="ARBA00023002"/>
    </source>
</evidence>
<dbReference type="AlphaFoldDB" id="A0A139SL08"/>
<keyword evidence="2" id="KW-0521">NADP</keyword>
<dbReference type="PANTHER" id="PTHR43827:SF3">
    <property type="entry name" value="NADP-DEPENDENT OXIDOREDUCTASE DOMAIN-CONTAINING PROTEIN"/>
    <property type="match status" value="1"/>
</dbReference>
<reference evidence="9 10" key="1">
    <citation type="submission" date="2016-02" db="EMBL/GenBank/DDBJ databases">
        <authorList>
            <person name="Wen L."/>
            <person name="He K."/>
            <person name="Yang H."/>
        </authorList>
    </citation>
    <scope>NUCLEOTIDE SEQUENCE [LARGE SCALE GENOMIC DNA]</scope>
    <source>
        <strain evidence="9 10">CV41</strain>
    </source>
</reference>
<keyword evidence="10" id="KW-1185">Reference proteome</keyword>
<dbReference type="Gene3D" id="3.20.20.100">
    <property type="entry name" value="NADP-dependent oxidoreductase domain"/>
    <property type="match status" value="1"/>
</dbReference>
<evidence type="ECO:0000256" key="5">
    <source>
        <dbReference type="PIRSR" id="PIRSR000097-1"/>
    </source>
</evidence>
<dbReference type="PROSITE" id="PS00063">
    <property type="entry name" value="ALDOKETO_REDUCTASE_3"/>
    <property type="match status" value="1"/>
</dbReference>
<dbReference type="PRINTS" id="PR00069">
    <property type="entry name" value="ALDKETRDTASE"/>
</dbReference>
<dbReference type="InterPro" id="IPR036812">
    <property type="entry name" value="NAD(P)_OxRdtase_dom_sf"/>
</dbReference>
<sequence length="285" mass="31135">MTNPTTIPLITLNDGRQIPQVGLGTFGLPDEKVILRALEIGYRHIDTAQCYHTEGIVGRAVRESGLPREEVFVTTKLWNPDHGRAREALEGSLEKLGFDYVDLYLIHWPTVELNKRAEAWAAMEQARSEGLIRSIGVSNFTPPFLNEILEKGTIVPAANQMECHPTYRQEAVEAANTAAGVVTVAHTPLGRTDGVNNPVIQRVAAELGRTPAQVILRWHLQAGRVVIPKTSNLARLEENFAVTDFALSAEQVAAINALDGGSTVSTMNGEPRLADAKAFDEREGI</sequence>
<organism evidence="9 10">
    <name type="scientific">Cephaloticoccus capnophilus</name>
    <dbReference type="NCBI Taxonomy" id="1548208"/>
    <lineage>
        <taxon>Bacteria</taxon>
        <taxon>Pseudomonadati</taxon>
        <taxon>Verrucomicrobiota</taxon>
        <taxon>Opitutia</taxon>
        <taxon>Opitutales</taxon>
        <taxon>Opitutaceae</taxon>
        <taxon>Cephaloticoccus</taxon>
    </lineage>
</organism>
<gene>
    <name evidence="9" type="ORF">AXK12_05945</name>
</gene>
<comment type="similarity">
    <text evidence="1">Belongs to the aldo/keto reductase family.</text>
</comment>
<accession>A0A139SL08</accession>